<dbReference type="InterPro" id="IPR029058">
    <property type="entry name" value="AB_hydrolase_fold"/>
</dbReference>
<evidence type="ECO:0000259" key="1">
    <source>
        <dbReference type="Pfam" id="PF08840"/>
    </source>
</evidence>
<dbReference type="PANTHER" id="PTHR10824:SF4">
    <property type="entry name" value="ACYL-COENZYME A THIOESTERASE 1-LIKE"/>
    <property type="match status" value="1"/>
</dbReference>
<dbReference type="EMBL" id="PVUE01000017">
    <property type="protein sequence ID" value="PRZ40409.1"/>
    <property type="molecule type" value="Genomic_DNA"/>
</dbReference>
<dbReference type="Proteomes" id="UP000237752">
    <property type="component" value="Unassembled WGS sequence"/>
</dbReference>
<dbReference type="SUPFAM" id="SSF53474">
    <property type="entry name" value="alpha/beta-Hydrolases"/>
    <property type="match status" value="1"/>
</dbReference>
<dbReference type="InterPro" id="IPR014940">
    <property type="entry name" value="BAAT_C"/>
</dbReference>
<accession>A0A2T0ZVN7</accession>
<keyword evidence="3" id="KW-1185">Reference proteome</keyword>
<sequence>MLAGSSGRMDTGRADMLGTRGVTTLALRWFDGPGLQQVPREVPLELFLEAVGLLARECDQVALIGLSYGAEASLLAASLTDGVSAVVALAPTDVAWEGHLDHHADPARSKWSLDGHPIPFVSLDRSWLPPVGKPAFVDCYRSSRSIAAPEELMAAAIPVERFTGEVVLVAGGDDQVWPSAEAATRITMRRRAAGLDTIVVSDEQAGHLVVLPGEVPPNAARPYHVGGDAAAPKRLGRRAWPAICNVLGLAPGG</sequence>
<dbReference type="PANTHER" id="PTHR10824">
    <property type="entry name" value="ACYL-COENZYME A THIOESTERASE-RELATED"/>
    <property type="match status" value="1"/>
</dbReference>
<feature type="domain" description="BAAT/Acyl-CoA thioester hydrolase C-terminal" evidence="1">
    <location>
        <begin position="42"/>
        <end position="212"/>
    </location>
</feature>
<dbReference type="GO" id="GO:0047617">
    <property type="term" value="F:fatty acyl-CoA hydrolase activity"/>
    <property type="evidence" value="ECO:0007669"/>
    <property type="project" value="TreeGrafter"/>
</dbReference>
<name>A0A2T0ZVN7_9ACTN</name>
<dbReference type="AlphaFoldDB" id="A0A2T0ZVN7"/>
<protein>
    <recommendedName>
        <fullName evidence="1">BAAT/Acyl-CoA thioester hydrolase C-terminal domain-containing protein</fullName>
    </recommendedName>
</protein>
<dbReference type="GO" id="GO:0006631">
    <property type="term" value="P:fatty acid metabolic process"/>
    <property type="evidence" value="ECO:0007669"/>
    <property type="project" value="TreeGrafter"/>
</dbReference>
<dbReference type="Pfam" id="PF08840">
    <property type="entry name" value="BAAT_C"/>
    <property type="match status" value="1"/>
</dbReference>
<dbReference type="GO" id="GO:0006637">
    <property type="term" value="P:acyl-CoA metabolic process"/>
    <property type="evidence" value="ECO:0007669"/>
    <property type="project" value="TreeGrafter"/>
</dbReference>
<evidence type="ECO:0000313" key="2">
    <source>
        <dbReference type="EMBL" id="PRZ40409.1"/>
    </source>
</evidence>
<proteinExistence type="predicted"/>
<comment type="caution">
    <text evidence="2">The sequence shown here is derived from an EMBL/GenBank/DDBJ whole genome shotgun (WGS) entry which is preliminary data.</text>
</comment>
<organism evidence="2 3">
    <name type="scientific">Antricoccus suffuscus</name>
    <dbReference type="NCBI Taxonomy" id="1629062"/>
    <lineage>
        <taxon>Bacteria</taxon>
        <taxon>Bacillati</taxon>
        <taxon>Actinomycetota</taxon>
        <taxon>Actinomycetes</taxon>
        <taxon>Geodermatophilales</taxon>
        <taxon>Antricoccaceae</taxon>
        <taxon>Antricoccus</taxon>
    </lineage>
</organism>
<evidence type="ECO:0000313" key="3">
    <source>
        <dbReference type="Proteomes" id="UP000237752"/>
    </source>
</evidence>
<dbReference type="Gene3D" id="3.40.50.1820">
    <property type="entry name" value="alpha/beta hydrolase"/>
    <property type="match status" value="1"/>
</dbReference>
<reference evidence="2 3" key="1">
    <citation type="submission" date="2018-03" db="EMBL/GenBank/DDBJ databases">
        <title>Genomic Encyclopedia of Archaeal and Bacterial Type Strains, Phase II (KMG-II): from individual species to whole genera.</title>
        <authorList>
            <person name="Goeker M."/>
        </authorList>
    </citation>
    <scope>NUCLEOTIDE SEQUENCE [LARGE SCALE GENOMIC DNA]</scope>
    <source>
        <strain evidence="2 3">DSM 100065</strain>
    </source>
</reference>
<gene>
    <name evidence="2" type="ORF">CLV47_11744</name>
</gene>